<accession>A0A8D4BHL3</accession>
<dbReference type="GO" id="GO:0004175">
    <property type="term" value="F:endopeptidase activity"/>
    <property type="evidence" value="ECO:0007669"/>
    <property type="project" value="UniProtKB-ARBA"/>
</dbReference>
<evidence type="ECO:0000256" key="1">
    <source>
        <dbReference type="SAM" id="Phobius"/>
    </source>
</evidence>
<dbReference type="KEGG" id="sfa:Sfla_3560"/>
<feature type="transmembrane region" description="Helical" evidence="1">
    <location>
        <begin position="135"/>
        <end position="154"/>
    </location>
</feature>
<dbReference type="Pfam" id="PF02517">
    <property type="entry name" value="Rce1-like"/>
    <property type="match status" value="1"/>
</dbReference>
<dbReference type="Proteomes" id="UP000002066">
    <property type="component" value="Chromosome"/>
</dbReference>
<protein>
    <submittedName>
        <fullName evidence="3">Abortive infection protein</fullName>
    </submittedName>
</protein>
<feature type="transmembrane region" description="Helical" evidence="1">
    <location>
        <begin position="184"/>
        <end position="202"/>
    </location>
</feature>
<keyword evidence="1" id="KW-1133">Transmembrane helix</keyword>
<feature type="transmembrane region" description="Helical" evidence="1">
    <location>
        <begin position="32"/>
        <end position="49"/>
    </location>
</feature>
<keyword evidence="1" id="KW-0812">Transmembrane</keyword>
<evidence type="ECO:0000313" key="3">
    <source>
        <dbReference type="EMBL" id="ADW04980.1"/>
    </source>
</evidence>
<dbReference type="PANTHER" id="PTHR39430:SF1">
    <property type="entry name" value="PROTEASE"/>
    <property type="match status" value="1"/>
</dbReference>
<keyword evidence="1" id="KW-0472">Membrane</keyword>
<name>A0A8D4BHL3_STRFA</name>
<proteinExistence type="predicted"/>
<dbReference type="InterPro" id="IPR003675">
    <property type="entry name" value="Rce1/LyrA-like_dom"/>
</dbReference>
<feature type="domain" description="CAAX prenyl protease 2/Lysostaphin resistance protein A-like" evidence="2">
    <location>
        <begin position="105"/>
        <end position="196"/>
    </location>
</feature>
<feature type="transmembrane region" description="Helical" evidence="1">
    <location>
        <begin position="69"/>
        <end position="90"/>
    </location>
</feature>
<reference evidence="3 4" key="1">
    <citation type="submission" date="2011-01" db="EMBL/GenBank/DDBJ databases">
        <title>Complete sequence of chromosome of Streptomyces flavogriseus ATCC 33331.</title>
        <authorList>
            <consortium name="US DOE Joint Genome Institute"/>
            <person name="Lucas S."/>
            <person name="Copeland A."/>
            <person name="Lapidus A."/>
            <person name="Cheng J.-F."/>
            <person name="Goodwin L."/>
            <person name="Pitluck S."/>
            <person name="Davenport K."/>
            <person name="Detter J.C."/>
            <person name="Han C."/>
            <person name="Tapia R."/>
            <person name="Land M."/>
            <person name="Hauser L."/>
            <person name="Kyrpides N."/>
            <person name="Ivanova N."/>
            <person name="Ovchinnikova G."/>
            <person name="Pagani I."/>
            <person name="Brumm P."/>
            <person name="Mead D."/>
            <person name="Woyke T."/>
        </authorList>
    </citation>
    <scope>NUCLEOTIDE SEQUENCE [LARGE SCALE GENOMIC DNA]</scope>
    <source>
        <strain evidence="4">ATCC 33331 / IAF-45CD</strain>
    </source>
</reference>
<dbReference type="EMBL" id="CP002475">
    <property type="protein sequence ID" value="ADW04980.1"/>
    <property type="molecule type" value="Genomic_DNA"/>
</dbReference>
<gene>
    <name evidence="3" type="ordered locus">Sfla_3560</name>
</gene>
<dbReference type="OrthoDB" id="193898at2"/>
<dbReference type="GO" id="GO:0080120">
    <property type="term" value="P:CAAX-box protein maturation"/>
    <property type="evidence" value="ECO:0007669"/>
    <property type="project" value="UniProtKB-ARBA"/>
</dbReference>
<dbReference type="AlphaFoldDB" id="A0A8D4BHL3"/>
<evidence type="ECO:0000313" key="4">
    <source>
        <dbReference type="Proteomes" id="UP000002066"/>
    </source>
</evidence>
<evidence type="ECO:0000259" key="2">
    <source>
        <dbReference type="Pfam" id="PF02517"/>
    </source>
</evidence>
<feature type="transmembrane region" description="Helical" evidence="1">
    <location>
        <begin position="235"/>
        <end position="254"/>
    </location>
</feature>
<dbReference type="PANTHER" id="PTHR39430">
    <property type="entry name" value="MEMBRANE-ASSOCIATED PROTEASE-RELATED"/>
    <property type="match status" value="1"/>
</dbReference>
<organism evidence="3 4">
    <name type="scientific">Streptomyces pratensis (strain ATCC 33331 / IAF-45CD)</name>
    <dbReference type="NCBI Taxonomy" id="591167"/>
    <lineage>
        <taxon>Bacteria</taxon>
        <taxon>Bacillati</taxon>
        <taxon>Actinomycetota</taxon>
        <taxon>Actinomycetes</taxon>
        <taxon>Kitasatosporales</taxon>
        <taxon>Streptomycetaceae</taxon>
        <taxon>Streptomyces</taxon>
    </lineage>
</organism>
<sequence length="278" mass="29165">MRFVRQLLAAVLVAMIGGQAVGAVQDSPWLQLVLGLLTAVVAVLVYGWVVRRTEHRPSTEVAREGAGPAFGRGLLIGVAMFGAVITNIYVNAHYEINGLGSPSGAVGLIGFMAAAAVTEEVLFRGVLFRIIEERTGTWIALTLTGVLFGASHLLNPNADLWGAVAIAIEAGGMLAAAYAATRNLWVPIGLHFGWNFAAAGIFSTEVSGNDTPQGLLDTVTSGPAWVTGGNFGPEGSVYSVLFGVLITAAFLWLAHRRGNLVPRRRSTGKATATSTLPR</sequence>
<feature type="transmembrane region" description="Helical" evidence="1">
    <location>
        <begin position="102"/>
        <end position="123"/>
    </location>
</feature>
<feature type="transmembrane region" description="Helical" evidence="1">
    <location>
        <begin position="160"/>
        <end position="179"/>
    </location>
</feature>